<dbReference type="GO" id="GO:0016757">
    <property type="term" value="F:glycosyltransferase activity"/>
    <property type="evidence" value="ECO:0007669"/>
    <property type="project" value="UniProtKB-KW"/>
</dbReference>
<dbReference type="KEGG" id="psyo:PB01_14115"/>
<keyword evidence="4" id="KW-0472">Membrane</keyword>
<accession>A0A5J6SPH2</accession>
<dbReference type="OrthoDB" id="9815829at2"/>
<feature type="domain" description="Glycosyltransferase 2-like" evidence="5">
    <location>
        <begin position="7"/>
        <end position="165"/>
    </location>
</feature>
<evidence type="ECO:0000256" key="1">
    <source>
        <dbReference type="ARBA" id="ARBA00006739"/>
    </source>
</evidence>
<gene>
    <name evidence="6" type="ORF">PB01_14115</name>
</gene>
<dbReference type="EMBL" id="CP031223">
    <property type="protein sequence ID" value="QFF99868.1"/>
    <property type="molecule type" value="Genomic_DNA"/>
</dbReference>
<keyword evidence="4" id="KW-0812">Transmembrane</keyword>
<evidence type="ECO:0000256" key="4">
    <source>
        <dbReference type="SAM" id="Phobius"/>
    </source>
</evidence>
<dbReference type="SUPFAM" id="SSF53448">
    <property type="entry name" value="Nucleotide-diphospho-sugar transferases"/>
    <property type="match status" value="1"/>
</dbReference>
<keyword evidence="4" id="KW-1133">Transmembrane helix</keyword>
<dbReference type="PANTHER" id="PTHR43685">
    <property type="entry name" value="GLYCOSYLTRANSFERASE"/>
    <property type="match status" value="1"/>
</dbReference>
<dbReference type="Gene3D" id="3.90.550.10">
    <property type="entry name" value="Spore Coat Polysaccharide Biosynthesis Protein SpsA, Chain A"/>
    <property type="match status" value="1"/>
</dbReference>
<keyword evidence="7" id="KW-1185">Reference proteome</keyword>
<dbReference type="Proteomes" id="UP000325517">
    <property type="component" value="Chromosome"/>
</dbReference>
<dbReference type="RefSeq" id="WP_151700767.1">
    <property type="nucleotide sequence ID" value="NZ_CP031223.1"/>
</dbReference>
<organism evidence="6 7">
    <name type="scientific">Psychrobacillus glaciei</name>
    <dbReference type="NCBI Taxonomy" id="2283160"/>
    <lineage>
        <taxon>Bacteria</taxon>
        <taxon>Bacillati</taxon>
        <taxon>Bacillota</taxon>
        <taxon>Bacilli</taxon>
        <taxon>Bacillales</taxon>
        <taxon>Bacillaceae</taxon>
        <taxon>Psychrobacillus</taxon>
    </lineage>
</organism>
<evidence type="ECO:0000313" key="7">
    <source>
        <dbReference type="Proteomes" id="UP000325517"/>
    </source>
</evidence>
<dbReference type="InterPro" id="IPR050834">
    <property type="entry name" value="Glycosyltransf_2"/>
</dbReference>
<evidence type="ECO:0000259" key="5">
    <source>
        <dbReference type="Pfam" id="PF00535"/>
    </source>
</evidence>
<dbReference type="PANTHER" id="PTHR43685:SF5">
    <property type="entry name" value="GLYCOSYLTRANSFERASE EPSE-RELATED"/>
    <property type="match status" value="1"/>
</dbReference>
<dbReference type="Pfam" id="PF00535">
    <property type="entry name" value="Glycos_transf_2"/>
    <property type="match status" value="1"/>
</dbReference>
<name>A0A5J6SPH2_9BACI</name>
<reference evidence="6 7" key="1">
    <citation type="submission" date="2018-07" db="EMBL/GenBank/DDBJ databases">
        <title>Complete genome sequence of Psychrobacillus sp. PB01, isolated from iceberg, and comparative genome analysis of Psychrobacillus strains.</title>
        <authorList>
            <person name="Lee P.C."/>
        </authorList>
    </citation>
    <scope>NUCLEOTIDE SEQUENCE [LARGE SCALE GENOMIC DNA]</scope>
    <source>
        <strain evidence="6 7">PB01</strain>
    </source>
</reference>
<evidence type="ECO:0000256" key="3">
    <source>
        <dbReference type="ARBA" id="ARBA00022679"/>
    </source>
</evidence>
<comment type="similarity">
    <text evidence="1">Belongs to the glycosyltransferase 2 family.</text>
</comment>
<dbReference type="InterPro" id="IPR029044">
    <property type="entry name" value="Nucleotide-diphossugar_trans"/>
</dbReference>
<keyword evidence="2" id="KW-0328">Glycosyltransferase</keyword>
<sequence length="275" mass="32655">MVSLKYSVLMSVYYKEKPEYLRESISSMLQQSIIPDEIVLIKDGPLTDQLEIMIDEFKDNDIIKVISLDENVGLGKALNIGLSNCRNELIARMDTDDIADKNRCERQLDLFNKDKKISVVGTVIEEFIDYPSNPVSYRKVKIENREIRKQIKYRNPMSHPSVMLKKSDVLKAGNYQHWLLNEDYYLWIRMVQHGFIFKNINEPLVKMRINNETYLRRGGWKYFATQKDLFGYMLKSDLINVFEYLFNIIICFVTRVLLTNKMRKFFYLRILRSKQ</sequence>
<feature type="transmembrane region" description="Helical" evidence="4">
    <location>
        <begin position="241"/>
        <end position="258"/>
    </location>
</feature>
<proteinExistence type="inferred from homology"/>
<evidence type="ECO:0000313" key="6">
    <source>
        <dbReference type="EMBL" id="QFF99868.1"/>
    </source>
</evidence>
<keyword evidence="3 6" id="KW-0808">Transferase</keyword>
<dbReference type="InterPro" id="IPR001173">
    <property type="entry name" value="Glyco_trans_2-like"/>
</dbReference>
<dbReference type="AlphaFoldDB" id="A0A5J6SPH2"/>
<evidence type="ECO:0000256" key="2">
    <source>
        <dbReference type="ARBA" id="ARBA00022676"/>
    </source>
</evidence>
<protein>
    <submittedName>
        <fullName evidence="6">Glycosyltransferase</fullName>
    </submittedName>
</protein>